<dbReference type="Pfam" id="PF12770">
    <property type="entry name" value="CHAT"/>
    <property type="match status" value="1"/>
</dbReference>
<evidence type="ECO:0000256" key="5">
    <source>
        <dbReference type="ARBA" id="ARBA00038253"/>
    </source>
</evidence>
<dbReference type="PANTHER" id="PTHR46630:SF1">
    <property type="entry name" value="TETRATRICOPEPTIDE REPEAT PROTEIN 29"/>
    <property type="match status" value="1"/>
</dbReference>
<evidence type="ECO:0000256" key="6">
    <source>
        <dbReference type="PROSITE-ProRule" id="PRU00339"/>
    </source>
</evidence>
<protein>
    <submittedName>
        <fullName evidence="9">Tetratricopeptide TPR_2</fullName>
    </submittedName>
</protein>
<keyword evidence="2" id="KW-0963">Cytoplasm</keyword>
<name>Q111G1_TRIEI</name>
<dbReference type="Gene3D" id="1.25.40.10">
    <property type="entry name" value="Tetratricopeptide repeat domain"/>
    <property type="match status" value="2"/>
</dbReference>
<dbReference type="EMBL" id="CP000393">
    <property type="protein sequence ID" value="ABG51863.1"/>
    <property type="molecule type" value="Genomic_DNA"/>
</dbReference>
<keyword evidence="4 6" id="KW-0802">TPR repeat</keyword>
<dbReference type="PANTHER" id="PTHR46630">
    <property type="entry name" value="TETRATRICOPEPTIDE REPEAT PROTEIN 29"/>
    <property type="match status" value="1"/>
</dbReference>
<evidence type="ECO:0000256" key="1">
    <source>
        <dbReference type="ARBA" id="ARBA00004496"/>
    </source>
</evidence>
<comment type="subcellular location">
    <subcellularLocation>
        <location evidence="1">Cytoplasm</location>
    </subcellularLocation>
</comment>
<feature type="coiled-coil region" evidence="7">
    <location>
        <begin position="31"/>
        <end position="58"/>
    </location>
</feature>
<dbReference type="HOGENOM" id="CLU_002404_2_1_3"/>
<dbReference type="PROSITE" id="PS50005">
    <property type="entry name" value="TPR"/>
    <property type="match status" value="6"/>
</dbReference>
<comment type="similarity">
    <text evidence="5">Belongs to the Rap family.</text>
</comment>
<sequence length="828" mass="92714">MKRIIVTCLIGITTLTTTALILPLLPQSSYAQSSNSQAEKLEQLIKTAQQQIGQYQYQESIETLQEALAIARKIKDRKYEAVANLGLGYVYDQTGQPQKALEFYEKALPIWQEVGYRFGEATTLNNIGGVYSDIGQPQKALEFYEKALPISQEVGARSQEATTLNNIGLVYDNIGQPQKALEYYEKALPISQEVGARSQEATTLNNIGLVYSSIGQPQKALEYYEKALPISQEMGAHSQEATTLNNIGLVYSNIGQPQKALEFFEKALPIWQEVGYRSQEATTLNNIGNVYSSIGQPQKALEYLQKALPIMQEVGARSLESTTLSSIGKVYRDSNQPEKAIDHLEKSVKITLEIRGGLKKENRKTFLNFQYNKWTPIALIDLLIDQNQPEAAWKWYNLATTFDLADYTRLIKAKVKNPEAQKLINQWEENYQKLQALYSKIEDGTTTQLSQQIKQLQAENNQLAENASQKYPEVAELFEFEPKDIDKLKANIPPGTVVIQPALLTGLKSVPDSIAIFLVTRDQATLVKKLPIDAKEFDSILTEYRSQLEKPNADNYATNQEKLYDYLIRPIETEIAAYSPKRLAIIPTGKLRYIPFETLYDNQTEQYLIAKYPIHYLTRISATRQEPKEPTKSLKVLAFGNPQPTEINLRGAEDEAKIIAENLSGKSLTREKATLSSFENESPGFPLVHLATHGCFQKGGCREQGLEENTILFANNKTFNIANAARLGLENTDLIALSACQTAMKADSNGEEIAGVAYLFERAGADAVIASLWNAEDGTTKDIMVKFYDNLKQGMTKVEALRQAKLSYARSDVSPFYWSPFILIGDGE</sequence>
<dbReference type="eggNOG" id="COG0457">
    <property type="taxonomic scope" value="Bacteria"/>
</dbReference>
<accession>Q111G1</accession>
<dbReference type="InterPro" id="IPR019734">
    <property type="entry name" value="TPR_rpt"/>
</dbReference>
<dbReference type="SMART" id="SM00028">
    <property type="entry name" value="TPR"/>
    <property type="match status" value="8"/>
</dbReference>
<dbReference type="KEGG" id="ter:Tery_2671"/>
<evidence type="ECO:0000256" key="3">
    <source>
        <dbReference type="ARBA" id="ARBA00022737"/>
    </source>
</evidence>
<dbReference type="InterPro" id="IPR024983">
    <property type="entry name" value="CHAT_dom"/>
</dbReference>
<keyword evidence="3" id="KW-0677">Repeat</keyword>
<evidence type="ECO:0000256" key="7">
    <source>
        <dbReference type="SAM" id="Coils"/>
    </source>
</evidence>
<feature type="repeat" description="TPR" evidence="6">
    <location>
        <begin position="121"/>
        <end position="154"/>
    </location>
</feature>
<evidence type="ECO:0000313" key="9">
    <source>
        <dbReference type="EMBL" id="ABG51863.1"/>
    </source>
</evidence>
<dbReference type="Pfam" id="PF13424">
    <property type="entry name" value="TPR_12"/>
    <property type="match status" value="3"/>
</dbReference>
<dbReference type="InterPro" id="IPR051476">
    <property type="entry name" value="Bac_ResReg_Asp_Phosphatase"/>
</dbReference>
<feature type="repeat" description="TPR" evidence="6">
    <location>
        <begin position="241"/>
        <end position="274"/>
    </location>
</feature>
<dbReference type="AlphaFoldDB" id="Q111G1"/>
<feature type="repeat" description="TPR" evidence="6">
    <location>
        <begin position="281"/>
        <end position="314"/>
    </location>
</feature>
<dbReference type="RefSeq" id="WP_011612225.1">
    <property type="nucleotide sequence ID" value="NC_008312.1"/>
</dbReference>
<reference evidence="9" key="1">
    <citation type="submission" date="2006-06" db="EMBL/GenBank/DDBJ databases">
        <title>Complete sequence of Trichodesmium erythraeum IMS101.</title>
        <authorList>
            <consortium name="US DOE Joint Genome Institute"/>
            <person name="Copeland A."/>
            <person name="Lucas S."/>
            <person name="Lapidus A."/>
            <person name="Barry K."/>
            <person name="Detter J.C."/>
            <person name="Glavina del Rio T."/>
            <person name="Hammon N."/>
            <person name="Israni S."/>
            <person name="Dalin E."/>
            <person name="Tice H."/>
            <person name="Pitluck S."/>
            <person name="Kiss H."/>
            <person name="Munk A.C."/>
            <person name="Brettin T."/>
            <person name="Bruce D."/>
            <person name="Han C."/>
            <person name="Tapia R."/>
            <person name="Gilna P."/>
            <person name="Schmutz J."/>
            <person name="Larimer F."/>
            <person name="Land M."/>
            <person name="Hauser L."/>
            <person name="Kyrpides N."/>
            <person name="Kim E."/>
            <person name="Richardson P."/>
        </authorList>
    </citation>
    <scope>NUCLEOTIDE SEQUENCE [LARGE SCALE GENOMIC DNA]</scope>
    <source>
        <strain evidence="9">IMS101</strain>
    </source>
</reference>
<dbReference type="PROSITE" id="PS50293">
    <property type="entry name" value="TPR_REGION"/>
    <property type="match status" value="2"/>
</dbReference>
<organism evidence="9">
    <name type="scientific">Trichodesmium erythraeum (strain IMS101)</name>
    <dbReference type="NCBI Taxonomy" id="203124"/>
    <lineage>
        <taxon>Bacteria</taxon>
        <taxon>Bacillati</taxon>
        <taxon>Cyanobacteriota</taxon>
        <taxon>Cyanophyceae</taxon>
        <taxon>Oscillatoriophycideae</taxon>
        <taxon>Oscillatoriales</taxon>
        <taxon>Microcoleaceae</taxon>
        <taxon>Trichodesmium</taxon>
    </lineage>
</organism>
<evidence type="ECO:0000256" key="2">
    <source>
        <dbReference type="ARBA" id="ARBA00022490"/>
    </source>
</evidence>
<dbReference type="SUPFAM" id="SSF48452">
    <property type="entry name" value="TPR-like"/>
    <property type="match status" value="2"/>
</dbReference>
<proteinExistence type="inferred from homology"/>
<dbReference type="InterPro" id="IPR011990">
    <property type="entry name" value="TPR-like_helical_dom_sf"/>
</dbReference>
<evidence type="ECO:0000256" key="4">
    <source>
        <dbReference type="ARBA" id="ARBA00022803"/>
    </source>
</evidence>
<keyword evidence="7" id="KW-0175">Coiled coil</keyword>
<gene>
    <name evidence="9" type="ordered locus">Tery_2671</name>
</gene>
<feature type="repeat" description="TPR" evidence="6">
    <location>
        <begin position="161"/>
        <end position="194"/>
    </location>
</feature>
<feature type="coiled-coil region" evidence="7">
    <location>
        <begin position="417"/>
        <end position="466"/>
    </location>
</feature>
<feature type="domain" description="CHAT" evidence="8">
    <location>
        <begin position="561"/>
        <end position="826"/>
    </location>
</feature>
<evidence type="ECO:0000259" key="8">
    <source>
        <dbReference type="Pfam" id="PF12770"/>
    </source>
</evidence>
<dbReference type="GO" id="GO:0005737">
    <property type="term" value="C:cytoplasm"/>
    <property type="evidence" value="ECO:0007669"/>
    <property type="project" value="UniProtKB-SubCell"/>
</dbReference>
<feature type="repeat" description="TPR" evidence="6">
    <location>
        <begin position="201"/>
        <end position="234"/>
    </location>
</feature>
<feature type="repeat" description="TPR" evidence="6">
    <location>
        <begin position="81"/>
        <end position="114"/>
    </location>
</feature>
<dbReference type="OrthoDB" id="434769at2"/>
<dbReference type="STRING" id="203124.Tery_2671"/>
<dbReference type="eggNOG" id="COG4995">
    <property type="taxonomic scope" value="Bacteria"/>
</dbReference>